<feature type="domain" description="N-acetyltransferase" evidence="1">
    <location>
        <begin position="1"/>
        <end position="126"/>
    </location>
</feature>
<comment type="caution">
    <text evidence="2">The sequence shown here is derived from an EMBL/GenBank/DDBJ whole genome shotgun (WGS) entry which is preliminary data.</text>
</comment>
<accession>A0A9X3CTF7</accession>
<dbReference type="PROSITE" id="PS51186">
    <property type="entry name" value="GNAT"/>
    <property type="match status" value="1"/>
</dbReference>
<keyword evidence="2" id="KW-0012">Acyltransferase</keyword>
<sequence length="143" mass="16296">MDTLNFDLLAPIKLPLAKKIYKSHYPAAKPKSDERIITAQVGSQLCALVRFRSIENCRLMTGMLVIPDYRLQGVGHKLMQHLVQQELAEQDFCFALAHLETFYCQHGFQTIDKDALPNALKQLFLRYIQGGKSLVAMQYVDPN</sequence>
<protein>
    <submittedName>
        <fullName evidence="2">GNAT family N-acetyltransferase</fullName>
        <ecNumber evidence="2">2.3.1.-</ecNumber>
    </submittedName>
</protein>
<evidence type="ECO:0000313" key="3">
    <source>
        <dbReference type="Proteomes" id="UP001155587"/>
    </source>
</evidence>
<evidence type="ECO:0000313" key="2">
    <source>
        <dbReference type="EMBL" id="MCW8349216.1"/>
    </source>
</evidence>
<dbReference type="InterPro" id="IPR000182">
    <property type="entry name" value="GNAT_dom"/>
</dbReference>
<organism evidence="2 3">
    <name type="scientific">Vibrio qingdaonensis</name>
    <dbReference type="NCBI Taxonomy" id="2829491"/>
    <lineage>
        <taxon>Bacteria</taxon>
        <taxon>Pseudomonadati</taxon>
        <taxon>Pseudomonadota</taxon>
        <taxon>Gammaproteobacteria</taxon>
        <taxon>Vibrionales</taxon>
        <taxon>Vibrionaceae</taxon>
        <taxon>Vibrio</taxon>
    </lineage>
</organism>
<keyword evidence="3" id="KW-1185">Reference proteome</keyword>
<dbReference type="EMBL" id="JAKRRY010000075">
    <property type="protein sequence ID" value="MCW8349216.1"/>
    <property type="molecule type" value="Genomic_DNA"/>
</dbReference>
<dbReference type="SUPFAM" id="SSF55729">
    <property type="entry name" value="Acyl-CoA N-acyltransferases (Nat)"/>
    <property type="match status" value="1"/>
</dbReference>
<dbReference type="Gene3D" id="3.40.630.30">
    <property type="match status" value="1"/>
</dbReference>
<dbReference type="CDD" id="cd04301">
    <property type="entry name" value="NAT_SF"/>
    <property type="match status" value="1"/>
</dbReference>
<dbReference type="InterPro" id="IPR016181">
    <property type="entry name" value="Acyl_CoA_acyltransferase"/>
</dbReference>
<reference evidence="2" key="1">
    <citation type="submission" date="2022-02" db="EMBL/GenBank/DDBJ databases">
        <title>Vibrio sp. nov, a new bacterium isolated from seawater.</title>
        <authorList>
            <person name="Yuan Y."/>
        </authorList>
    </citation>
    <scope>NUCLEOTIDE SEQUENCE</scope>
    <source>
        <strain evidence="2">ZSDZ65</strain>
    </source>
</reference>
<proteinExistence type="predicted"/>
<dbReference type="RefSeq" id="WP_265677941.1">
    <property type="nucleotide sequence ID" value="NZ_JAKRRY010000075.1"/>
</dbReference>
<dbReference type="Proteomes" id="UP001155587">
    <property type="component" value="Unassembled WGS sequence"/>
</dbReference>
<dbReference type="AlphaFoldDB" id="A0A9X3CTF7"/>
<dbReference type="Pfam" id="PF13508">
    <property type="entry name" value="Acetyltransf_7"/>
    <property type="match status" value="1"/>
</dbReference>
<gene>
    <name evidence="2" type="ORF">MD535_24835</name>
</gene>
<dbReference type="GO" id="GO:0016747">
    <property type="term" value="F:acyltransferase activity, transferring groups other than amino-acyl groups"/>
    <property type="evidence" value="ECO:0007669"/>
    <property type="project" value="InterPro"/>
</dbReference>
<evidence type="ECO:0000259" key="1">
    <source>
        <dbReference type="PROSITE" id="PS51186"/>
    </source>
</evidence>
<name>A0A9X3CTF7_9VIBR</name>
<keyword evidence="2" id="KW-0808">Transferase</keyword>
<dbReference type="EC" id="2.3.1.-" evidence="2"/>